<dbReference type="Pfam" id="PF00884">
    <property type="entry name" value="Sulfatase"/>
    <property type="match status" value="1"/>
</dbReference>
<evidence type="ECO:0000313" key="6">
    <source>
        <dbReference type="EMBL" id="SIN68599.1"/>
    </source>
</evidence>
<reference evidence="6 7" key="1">
    <citation type="submission" date="2016-11" db="EMBL/GenBank/DDBJ databases">
        <authorList>
            <person name="Jaros S."/>
            <person name="Januszkiewicz K."/>
            <person name="Wedrychowicz H."/>
        </authorList>
    </citation>
    <scope>NUCLEOTIDE SEQUENCE [LARGE SCALE GENOMIC DNA]</scope>
    <source>
        <strain evidence="6 7">DSM 24787</strain>
    </source>
</reference>
<name>A0A1N6DCS2_9BACT</name>
<protein>
    <submittedName>
        <fullName evidence="6">Arylsulfatase</fullName>
    </submittedName>
</protein>
<evidence type="ECO:0000313" key="7">
    <source>
        <dbReference type="Proteomes" id="UP000185003"/>
    </source>
</evidence>
<dbReference type="InterPro" id="IPR050738">
    <property type="entry name" value="Sulfatase"/>
</dbReference>
<accession>A0A1N6DCS2</accession>
<feature type="domain" description="Sulfatase N-terminal" evidence="5">
    <location>
        <begin position="34"/>
        <end position="456"/>
    </location>
</feature>
<evidence type="ECO:0000256" key="2">
    <source>
        <dbReference type="ARBA" id="ARBA00022723"/>
    </source>
</evidence>
<keyword evidence="4" id="KW-0106">Calcium</keyword>
<dbReference type="InterPro" id="IPR017850">
    <property type="entry name" value="Alkaline_phosphatase_core_sf"/>
</dbReference>
<dbReference type="Proteomes" id="UP000185003">
    <property type="component" value="Unassembled WGS sequence"/>
</dbReference>
<sequence>MLSTMKKKLILIALLLSCGLFLLALRDSAPARRPNIIVIMADDLGFSDLACYGGEIQTPNLDYLANNGLRYTQFYNTSRCCPTRASLLTGLYNHQAGIGRMTDAENEPGYLGRLGDNTVTLAEVLKAGGYHTAMSGKWHVSNTIRQKTPQEQMDWLNHQRDFGPFSPIEQYPTNRGFEKFFGTIWGVVDFFDPFSLVSGTEPIKNVPENYYHTDAINDTAVAYIKEYARSSQPFFLYVAENAPHWPLQALPEDIAKYEDTYKAGWDAIRTARYQRMIKLGLIDPSKTKLPPAGNGPSWQENPTKEWDAKAMAVHAAMIDRMDQGIGRIISTLRQTGQLENTLILFLSDNGASAENCAAYGPGFDRPGKTRDGRTIAYPTQKRVMPGPQTSFASIGPRWAQVANTPYQYWKEESYEGGVHTPMIAFWPKGITANKGGFSSHVGHVMDFMNTFIELSGATYPATRNDLPVPPSTGISLVTSFNDKRSVGHTVLFNEHFGAKYARLNNWKLVATRRDSLPHLYNLAEDRTEMNDLSGKYPEKVKELDSLWWHWATASQVVRSR</sequence>
<organism evidence="6 7">
    <name type="scientific">Chitinophaga niabensis</name>
    <dbReference type="NCBI Taxonomy" id="536979"/>
    <lineage>
        <taxon>Bacteria</taxon>
        <taxon>Pseudomonadati</taxon>
        <taxon>Bacteroidota</taxon>
        <taxon>Chitinophagia</taxon>
        <taxon>Chitinophagales</taxon>
        <taxon>Chitinophagaceae</taxon>
        <taxon>Chitinophaga</taxon>
    </lineage>
</organism>
<dbReference type="PANTHER" id="PTHR42693:SF53">
    <property type="entry name" value="ENDO-4-O-SULFATASE"/>
    <property type="match status" value="1"/>
</dbReference>
<dbReference type="PANTHER" id="PTHR42693">
    <property type="entry name" value="ARYLSULFATASE FAMILY MEMBER"/>
    <property type="match status" value="1"/>
</dbReference>
<comment type="similarity">
    <text evidence="1">Belongs to the sulfatase family.</text>
</comment>
<keyword evidence="2" id="KW-0479">Metal-binding</keyword>
<evidence type="ECO:0000256" key="3">
    <source>
        <dbReference type="ARBA" id="ARBA00022801"/>
    </source>
</evidence>
<evidence type="ECO:0000259" key="5">
    <source>
        <dbReference type="Pfam" id="PF00884"/>
    </source>
</evidence>
<keyword evidence="7" id="KW-1185">Reference proteome</keyword>
<evidence type="ECO:0000256" key="4">
    <source>
        <dbReference type="ARBA" id="ARBA00022837"/>
    </source>
</evidence>
<evidence type="ECO:0000256" key="1">
    <source>
        <dbReference type="ARBA" id="ARBA00008779"/>
    </source>
</evidence>
<dbReference type="GO" id="GO:0004065">
    <property type="term" value="F:arylsulfatase activity"/>
    <property type="evidence" value="ECO:0007669"/>
    <property type="project" value="TreeGrafter"/>
</dbReference>
<dbReference type="InterPro" id="IPR024607">
    <property type="entry name" value="Sulfatase_CS"/>
</dbReference>
<dbReference type="GO" id="GO:0046872">
    <property type="term" value="F:metal ion binding"/>
    <property type="evidence" value="ECO:0007669"/>
    <property type="project" value="UniProtKB-KW"/>
</dbReference>
<dbReference type="CDD" id="cd16025">
    <property type="entry name" value="PAS_like"/>
    <property type="match status" value="1"/>
</dbReference>
<dbReference type="InterPro" id="IPR000917">
    <property type="entry name" value="Sulfatase_N"/>
</dbReference>
<dbReference type="PROSITE" id="PS00149">
    <property type="entry name" value="SULFATASE_2"/>
    <property type="match status" value="1"/>
</dbReference>
<dbReference type="AlphaFoldDB" id="A0A1N6DCS2"/>
<keyword evidence="3" id="KW-0378">Hydrolase</keyword>
<dbReference type="EMBL" id="FSRA01000001">
    <property type="protein sequence ID" value="SIN68599.1"/>
    <property type="molecule type" value="Genomic_DNA"/>
</dbReference>
<dbReference type="FunFam" id="3.40.720.10:FF:000047">
    <property type="entry name" value="Arylsulfatase"/>
    <property type="match status" value="1"/>
</dbReference>
<dbReference type="STRING" id="536979.SAMN04488055_0619"/>
<dbReference type="SUPFAM" id="SSF53649">
    <property type="entry name" value="Alkaline phosphatase-like"/>
    <property type="match status" value="1"/>
</dbReference>
<gene>
    <name evidence="6" type="ORF">SAMN04488055_0619</name>
</gene>
<dbReference type="Gene3D" id="3.30.1120.10">
    <property type="match status" value="1"/>
</dbReference>
<dbReference type="Gene3D" id="3.40.720.10">
    <property type="entry name" value="Alkaline Phosphatase, subunit A"/>
    <property type="match status" value="1"/>
</dbReference>
<proteinExistence type="inferred from homology"/>